<keyword evidence="6" id="KW-0677">Repeat</keyword>
<feature type="region of interest" description="Disordered" evidence="12">
    <location>
        <begin position="1"/>
        <end position="143"/>
    </location>
</feature>
<dbReference type="SMART" id="SM00239">
    <property type="entry name" value="C2"/>
    <property type="match status" value="2"/>
</dbReference>
<dbReference type="Proteomes" id="UP001491310">
    <property type="component" value="Unassembled WGS sequence"/>
</dbReference>
<accession>A0ABR2YWB4</accession>
<dbReference type="Pfam" id="PF00168">
    <property type="entry name" value="C2"/>
    <property type="match status" value="2"/>
</dbReference>
<sequence>MSPLGNLFSKKGRKKERNYRSEEAKDDPDPDRKKRRDPFLIVGDAPPKPYFAGAGLDSNTTYQIHRDQSGEYSGEDKAAPEAAPAPTVRIQEPSKEELNRAEGKQDVPPAASQEQKTDFLPDKPVEDDAIPSSGKGVPGPVKPVIPDRPGTVVHALKVLQAACIIYVVFLALFIKWLQPKPFALFASILLGFGLGVGYSFLHAYYRARQTQLSSLLNLVPGRKGLRTALGEVPSWVAFQDREKVEWLNRMLQGMWPYYDKAIGAAIKEAVEPMMEQYKPPGLIKKIYFAKLTFGDAPMRIDNVWVEDEGEQHVLLEVAFRWAGDANIAIAIDLPAGGEHTRLVPKVTDLQVAGVARVILSPLVPVIPGFGAAVIALRKPPLIRFKLDFGKAFGGSLVAKPIRLWLDPFIRETLTNMVVWPNRIVVPMLPEEATGSLDHLYLRHVGLLVVHVSQARDLKKMDTIGKSDPFVELYTQPNAVAKTEVQKRTLTPKWDEDKWLLVQEPKTQIMRVQMFDHDMVNLKELISINVVKGVKETVGAKSFMGRAAVPVRPFADRPGETVTDWYDLGKGEWSNEDGTGKGEGQLELKVTYFPFELLYSKPRDASLGAVLVTLKKVSNLPAADGNGKSDPYVRFELDDHKRHSTTQQKTLNATWNEKFEWLNVPVVEVLEVSVWDNDPLSNDQCLGVVEIDIAEDVAKVAGGRIYKTWYLEDVPKDVKTKKVPSANITMQIQWVPFDFSM</sequence>
<keyword evidence="3" id="KW-0813">Transport</keyword>
<feature type="transmembrane region" description="Helical" evidence="13">
    <location>
        <begin position="183"/>
        <end position="205"/>
    </location>
</feature>
<evidence type="ECO:0000256" key="11">
    <source>
        <dbReference type="ARBA" id="ARBA00023136"/>
    </source>
</evidence>
<dbReference type="PANTHER" id="PTHR10774:SF190">
    <property type="entry name" value="C2 CALCIUM_LIPID-BINDING ENDONUCLEASE_EXONUCLEASE_PHOSPHATASE-RELATED"/>
    <property type="match status" value="1"/>
</dbReference>
<evidence type="ECO:0000256" key="12">
    <source>
        <dbReference type="SAM" id="MobiDB-lite"/>
    </source>
</evidence>
<dbReference type="Pfam" id="PF17047">
    <property type="entry name" value="SMP_LBD"/>
    <property type="match status" value="1"/>
</dbReference>
<evidence type="ECO:0000256" key="6">
    <source>
        <dbReference type="ARBA" id="ARBA00022737"/>
    </source>
</evidence>
<keyword evidence="10" id="KW-0446">Lipid-binding</keyword>
<feature type="domain" description="C2" evidence="14">
    <location>
        <begin position="428"/>
        <end position="565"/>
    </location>
</feature>
<organism evidence="16 17">
    <name type="scientific">Coccomyxa subellipsoidea</name>
    <dbReference type="NCBI Taxonomy" id="248742"/>
    <lineage>
        <taxon>Eukaryota</taxon>
        <taxon>Viridiplantae</taxon>
        <taxon>Chlorophyta</taxon>
        <taxon>core chlorophytes</taxon>
        <taxon>Trebouxiophyceae</taxon>
        <taxon>Trebouxiophyceae incertae sedis</taxon>
        <taxon>Coccomyxaceae</taxon>
        <taxon>Coccomyxa</taxon>
    </lineage>
</organism>
<dbReference type="SUPFAM" id="SSF49562">
    <property type="entry name" value="C2 domain (Calcium/lipid-binding domain, CaLB)"/>
    <property type="match status" value="2"/>
</dbReference>
<keyword evidence="17" id="KW-1185">Reference proteome</keyword>
<evidence type="ECO:0000256" key="1">
    <source>
        <dbReference type="ARBA" id="ARBA00004167"/>
    </source>
</evidence>
<dbReference type="CDD" id="cd00030">
    <property type="entry name" value="C2"/>
    <property type="match status" value="2"/>
</dbReference>
<evidence type="ECO:0000256" key="3">
    <source>
        <dbReference type="ARBA" id="ARBA00022448"/>
    </source>
</evidence>
<gene>
    <name evidence="16" type="ORF">WJX75_008429</name>
</gene>
<comment type="subcellular location">
    <subcellularLocation>
        <location evidence="1">Membrane</location>
        <topology evidence="1">Single-pass membrane protein</topology>
    </subcellularLocation>
</comment>
<feature type="compositionally biased region" description="Basic and acidic residues" evidence="12">
    <location>
        <begin position="92"/>
        <end position="105"/>
    </location>
</feature>
<evidence type="ECO:0000256" key="5">
    <source>
        <dbReference type="ARBA" id="ARBA00022723"/>
    </source>
</evidence>
<feature type="compositionally biased region" description="Basic and acidic residues" evidence="12">
    <location>
        <begin position="115"/>
        <end position="126"/>
    </location>
</feature>
<dbReference type="EMBL" id="JALJOT010000004">
    <property type="protein sequence ID" value="KAK9916083.1"/>
    <property type="molecule type" value="Genomic_DNA"/>
</dbReference>
<evidence type="ECO:0000256" key="4">
    <source>
        <dbReference type="ARBA" id="ARBA00022692"/>
    </source>
</evidence>
<evidence type="ECO:0000313" key="17">
    <source>
        <dbReference type="Proteomes" id="UP001491310"/>
    </source>
</evidence>
<evidence type="ECO:0000256" key="9">
    <source>
        <dbReference type="ARBA" id="ARBA00023055"/>
    </source>
</evidence>
<dbReference type="InterPro" id="IPR031468">
    <property type="entry name" value="SMP_LBD"/>
</dbReference>
<dbReference type="PRINTS" id="PR00360">
    <property type="entry name" value="C2DOMAIN"/>
</dbReference>
<keyword evidence="5" id="KW-0479">Metal-binding</keyword>
<dbReference type="InterPro" id="IPR035892">
    <property type="entry name" value="C2_domain_sf"/>
</dbReference>
<dbReference type="PROSITE" id="PS50004">
    <property type="entry name" value="C2"/>
    <property type="match status" value="2"/>
</dbReference>
<dbReference type="Gene3D" id="2.60.40.150">
    <property type="entry name" value="C2 domain"/>
    <property type="match status" value="2"/>
</dbReference>
<feature type="domain" description="SMP-LTD" evidence="15">
    <location>
        <begin position="240"/>
        <end position="428"/>
    </location>
</feature>
<evidence type="ECO:0008006" key="18">
    <source>
        <dbReference type="Google" id="ProtNLM"/>
    </source>
</evidence>
<feature type="compositionally biased region" description="Basic and acidic residues" evidence="12">
    <location>
        <begin position="64"/>
        <end position="79"/>
    </location>
</feature>
<reference evidence="16 17" key="1">
    <citation type="journal article" date="2024" name="Nat. Commun.">
        <title>Phylogenomics reveals the evolutionary origins of lichenization in chlorophyte algae.</title>
        <authorList>
            <person name="Puginier C."/>
            <person name="Libourel C."/>
            <person name="Otte J."/>
            <person name="Skaloud P."/>
            <person name="Haon M."/>
            <person name="Grisel S."/>
            <person name="Petersen M."/>
            <person name="Berrin J.G."/>
            <person name="Delaux P.M."/>
            <person name="Dal Grande F."/>
            <person name="Keller J."/>
        </authorList>
    </citation>
    <scope>NUCLEOTIDE SEQUENCE [LARGE SCALE GENOMIC DNA]</scope>
    <source>
        <strain evidence="16 17">SAG 216-7</strain>
    </source>
</reference>
<evidence type="ECO:0000259" key="15">
    <source>
        <dbReference type="PROSITE" id="PS51847"/>
    </source>
</evidence>
<evidence type="ECO:0000256" key="13">
    <source>
        <dbReference type="SAM" id="Phobius"/>
    </source>
</evidence>
<evidence type="ECO:0000256" key="7">
    <source>
        <dbReference type="ARBA" id="ARBA00022837"/>
    </source>
</evidence>
<evidence type="ECO:0000256" key="10">
    <source>
        <dbReference type="ARBA" id="ARBA00023121"/>
    </source>
</evidence>
<keyword evidence="11 13" id="KW-0472">Membrane</keyword>
<keyword evidence="4 13" id="KW-0812">Transmembrane</keyword>
<evidence type="ECO:0000313" key="16">
    <source>
        <dbReference type="EMBL" id="KAK9916083.1"/>
    </source>
</evidence>
<dbReference type="InterPro" id="IPR000008">
    <property type="entry name" value="C2_dom"/>
</dbReference>
<dbReference type="InterPro" id="IPR039010">
    <property type="entry name" value="Synaptotagmin_SMP"/>
</dbReference>
<feature type="compositionally biased region" description="Low complexity" evidence="12">
    <location>
        <begin position="130"/>
        <end position="143"/>
    </location>
</feature>
<comment type="caution">
    <text evidence="16">The sequence shown here is derived from an EMBL/GenBank/DDBJ whole genome shotgun (WGS) entry which is preliminary data.</text>
</comment>
<dbReference type="InterPro" id="IPR045050">
    <property type="entry name" value="Synaptotagmin_plant"/>
</dbReference>
<dbReference type="PROSITE" id="PS51847">
    <property type="entry name" value="SMP"/>
    <property type="match status" value="1"/>
</dbReference>
<dbReference type="PANTHER" id="PTHR10774">
    <property type="entry name" value="EXTENDED SYNAPTOTAGMIN-RELATED"/>
    <property type="match status" value="1"/>
</dbReference>
<name>A0ABR2YWB4_9CHLO</name>
<keyword evidence="8 13" id="KW-1133">Transmembrane helix</keyword>
<feature type="domain" description="C2" evidence="14">
    <location>
        <begin position="588"/>
        <end position="709"/>
    </location>
</feature>
<keyword evidence="9" id="KW-0445">Lipid transport</keyword>
<keyword evidence="7" id="KW-0106">Calcium</keyword>
<proteinExistence type="inferred from homology"/>
<dbReference type="CDD" id="cd21677">
    <property type="entry name" value="SMP_SYT"/>
    <property type="match status" value="1"/>
</dbReference>
<feature type="transmembrane region" description="Helical" evidence="13">
    <location>
        <begin position="158"/>
        <end position="177"/>
    </location>
</feature>
<protein>
    <recommendedName>
        <fullName evidence="18">C2 domain-containing protein</fullName>
    </recommendedName>
</protein>
<evidence type="ECO:0000256" key="8">
    <source>
        <dbReference type="ARBA" id="ARBA00022989"/>
    </source>
</evidence>
<comment type="similarity">
    <text evidence="2">Belongs to the synaptotagmin family.</text>
</comment>
<evidence type="ECO:0000259" key="14">
    <source>
        <dbReference type="PROSITE" id="PS50004"/>
    </source>
</evidence>
<evidence type="ECO:0000256" key="2">
    <source>
        <dbReference type="ARBA" id="ARBA00006996"/>
    </source>
</evidence>